<reference evidence="4 5" key="1">
    <citation type="submission" date="2015-03" db="EMBL/GenBank/DDBJ databases">
        <authorList>
            <consortium name="Pathogen Informatics"/>
        </authorList>
    </citation>
    <scope>NUCLEOTIDE SEQUENCE [LARGE SCALE GENOMIC DNA]</scope>
    <source>
        <strain evidence="2 5">C09601061</strain>
        <strain evidence="3 4">D00501624</strain>
        <strain evidence="1 6">H09601792</strain>
    </source>
</reference>
<organism evidence="1 6">
    <name type="scientific">Mycobacterium tuberculosis</name>
    <dbReference type="NCBI Taxonomy" id="1773"/>
    <lineage>
        <taxon>Bacteria</taxon>
        <taxon>Bacillati</taxon>
        <taxon>Actinomycetota</taxon>
        <taxon>Actinomycetes</taxon>
        <taxon>Mycobacteriales</taxon>
        <taxon>Mycobacteriaceae</taxon>
        <taxon>Mycobacterium</taxon>
        <taxon>Mycobacterium tuberculosis complex</taxon>
    </lineage>
</organism>
<proteinExistence type="predicted"/>
<dbReference type="EMBL" id="CFOH01001032">
    <property type="protein sequence ID" value="CFE77127.1"/>
    <property type="molecule type" value="Genomic_DNA"/>
</dbReference>
<accession>A0A654TVA2</accession>
<dbReference type="AlphaFoldDB" id="A0A654TVA2"/>
<protein>
    <submittedName>
        <fullName evidence="1">Uncharacterized protein</fullName>
    </submittedName>
</protein>
<evidence type="ECO:0000313" key="1">
    <source>
        <dbReference type="EMBL" id="CFE77127.1"/>
    </source>
</evidence>
<evidence type="ECO:0000313" key="4">
    <source>
        <dbReference type="Proteomes" id="UP000039217"/>
    </source>
</evidence>
<dbReference type="Proteomes" id="UP000046680">
    <property type="component" value="Unassembled WGS sequence"/>
</dbReference>
<evidence type="ECO:0000313" key="3">
    <source>
        <dbReference type="EMBL" id="CNW05174.1"/>
    </source>
</evidence>
<dbReference type="Proteomes" id="UP000039217">
    <property type="component" value="Unassembled WGS sequence"/>
</dbReference>
<name>A0A654TVA2_MYCTX</name>
<dbReference type="EMBL" id="CQQC01001554">
    <property type="protein sequence ID" value="CNW05174.1"/>
    <property type="molecule type" value="Genomic_DNA"/>
</dbReference>
<sequence>MVCPVVIRAHQHQVGQLGGPTVLPMSDVVGVQTPGGPTTGNHTRAVAMLKRTTQPTIDLTSRSTAANDLPVTFKPGLKGGITEQISAFGLAEQRTQVQASGTLLHV</sequence>
<gene>
    <name evidence="2" type="ORF">ERS007657_03173</name>
    <name evidence="3" type="ORF">ERS007661_03475</name>
    <name evidence="1" type="ORF">ERS007688_04021</name>
</gene>
<evidence type="ECO:0000313" key="2">
    <source>
        <dbReference type="EMBL" id="CFR94760.1"/>
    </source>
</evidence>
<dbReference type="Proteomes" id="UP000046947">
    <property type="component" value="Unassembled WGS sequence"/>
</dbReference>
<dbReference type="EMBL" id="CGCX01001440">
    <property type="protein sequence ID" value="CFR94760.1"/>
    <property type="molecule type" value="Genomic_DNA"/>
</dbReference>
<evidence type="ECO:0000313" key="6">
    <source>
        <dbReference type="Proteomes" id="UP000046947"/>
    </source>
</evidence>
<evidence type="ECO:0000313" key="5">
    <source>
        <dbReference type="Proteomes" id="UP000046680"/>
    </source>
</evidence>